<dbReference type="OrthoDB" id="29058at2759"/>
<keyword evidence="3" id="KW-0698">rRNA processing</keyword>
<dbReference type="Pfam" id="PF03998">
    <property type="entry name" value="Utp11"/>
    <property type="match status" value="1"/>
</dbReference>
<dbReference type="InterPro" id="IPR007144">
    <property type="entry name" value="SSU_processome_Utp11"/>
</dbReference>
<comment type="similarity">
    <text evidence="2">Belongs to the UTP11 family.</text>
</comment>
<evidence type="ECO:0000256" key="5">
    <source>
        <dbReference type="SAM" id="MobiDB-lite"/>
    </source>
</evidence>
<keyword evidence="7" id="KW-1185">Reference proteome</keyword>
<gene>
    <name evidence="6" type="ORF">TrLO_g6243</name>
</gene>
<keyword evidence="4" id="KW-0539">Nucleus</keyword>
<dbReference type="PANTHER" id="PTHR12838:SF0">
    <property type="entry name" value="U3 SMALL NUCLEOLAR RNA-ASSOCIATED PROTEIN 11-RELATED"/>
    <property type="match status" value="1"/>
</dbReference>
<dbReference type="Proteomes" id="UP001165122">
    <property type="component" value="Unassembled WGS sequence"/>
</dbReference>
<protein>
    <recommendedName>
        <fullName evidence="8">U3 small nucleolar RNA-associated protein 11</fullName>
    </recommendedName>
</protein>
<feature type="compositionally biased region" description="Basic and acidic residues" evidence="5">
    <location>
        <begin position="26"/>
        <end position="36"/>
    </location>
</feature>
<dbReference type="GO" id="GO:0032040">
    <property type="term" value="C:small-subunit processome"/>
    <property type="evidence" value="ECO:0007669"/>
    <property type="project" value="InterPro"/>
</dbReference>
<reference evidence="7" key="1">
    <citation type="journal article" date="2023" name="Commun. Biol.">
        <title>Genome analysis of Parmales, the sister group of diatoms, reveals the evolutionary specialization of diatoms from phago-mixotrophs to photoautotrophs.</title>
        <authorList>
            <person name="Ban H."/>
            <person name="Sato S."/>
            <person name="Yoshikawa S."/>
            <person name="Yamada K."/>
            <person name="Nakamura Y."/>
            <person name="Ichinomiya M."/>
            <person name="Sato N."/>
            <person name="Blanc-Mathieu R."/>
            <person name="Endo H."/>
            <person name="Kuwata A."/>
            <person name="Ogata H."/>
        </authorList>
    </citation>
    <scope>NUCLEOTIDE SEQUENCE [LARGE SCALE GENOMIC DNA]</scope>
    <source>
        <strain evidence="7">NIES 3700</strain>
    </source>
</reference>
<sequence>MSSLRNAIKRVTHKERAQPTARKHLGLLEKHSDYKQRANNFHKKEKRIKALNERAHNRNPDEFYMAMNSSQVDAKTGQHKKTDAALLRENMAELGADAIKVMKTQDLKYLRAVVSRDKKKEERLRSSLHFDHTQEYGEEVQRKNKKTLFVDGTEKDAKKVLRQNGGVLWDEEEEEGKGEEDDNDFDNDSSLNPQHESAVVSEPASDDEYDLDISTLRAANKKPKTEAELKKINRRQTKIKKRIEKNRLKSYAELRNREERRQKVEVALAYMETEKNMNAKGAKRKVVEGDSTKPPVYKWRRKRAK</sequence>
<dbReference type="PANTHER" id="PTHR12838">
    <property type="entry name" value="U3 SMALL NUCLEOLAR RNA-ASSOCIATED PROTEIN 11"/>
    <property type="match status" value="1"/>
</dbReference>
<feature type="compositionally biased region" description="Acidic residues" evidence="5">
    <location>
        <begin position="169"/>
        <end position="187"/>
    </location>
</feature>
<comment type="caution">
    <text evidence="6">The sequence shown here is derived from an EMBL/GenBank/DDBJ whole genome shotgun (WGS) entry which is preliminary data.</text>
</comment>
<proteinExistence type="inferred from homology"/>
<dbReference type="GO" id="GO:0006364">
    <property type="term" value="P:rRNA processing"/>
    <property type="evidence" value="ECO:0007669"/>
    <property type="project" value="UniProtKB-KW"/>
</dbReference>
<evidence type="ECO:0000256" key="1">
    <source>
        <dbReference type="ARBA" id="ARBA00004604"/>
    </source>
</evidence>
<evidence type="ECO:0000313" key="7">
    <source>
        <dbReference type="Proteomes" id="UP001165122"/>
    </source>
</evidence>
<accession>A0A9W7AZU5</accession>
<comment type="subcellular location">
    <subcellularLocation>
        <location evidence="1">Nucleus</location>
        <location evidence="1">Nucleolus</location>
    </subcellularLocation>
</comment>
<evidence type="ECO:0000313" key="6">
    <source>
        <dbReference type="EMBL" id="GMH79531.1"/>
    </source>
</evidence>
<evidence type="ECO:0000256" key="2">
    <source>
        <dbReference type="ARBA" id="ARBA00008105"/>
    </source>
</evidence>
<feature type="region of interest" description="Disordered" evidence="5">
    <location>
        <begin position="277"/>
        <end position="305"/>
    </location>
</feature>
<organism evidence="6 7">
    <name type="scientific">Triparma laevis f. longispina</name>
    <dbReference type="NCBI Taxonomy" id="1714387"/>
    <lineage>
        <taxon>Eukaryota</taxon>
        <taxon>Sar</taxon>
        <taxon>Stramenopiles</taxon>
        <taxon>Ochrophyta</taxon>
        <taxon>Bolidophyceae</taxon>
        <taxon>Parmales</taxon>
        <taxon>Triparmaceae</taxon>
        <taxon>Triparma</taxon>
    </lineage>
</organism>
<feature type="region of interest" description="Disordered" evidence="5">
    <location>
        <begin position="162"/>
        <end position="228"/>
    </location>
</feature>
<evidence type="ECO:0000256" key="3">
    <source>
        <dbReference type="ARBA" id="ARBA00022552"/>
    </source>
</evidence>
<dbReference type="EMBL" id="BRXW01000919">
    <property type="protein sequence ID" value="GMH79531.1"/>
    <property type="molecule type" value="Genomic_DNA"/>
</dbReference>
<feature type="region of interest" description="Disordered" evidence="5">
    <location>
        <begin position="1"/>
        <end position="45"/>
    </location>
</feature>
<evidence type="ECO:0008006" key="8">
    <source>
        <dbReference type="Google" id="ProtNLM"/>
    </source>
</evidence>
<dbReference type="AlphaFoldDB" id="A0A9W7AZU5"/>
<evidence type="ECO:0000256" key="4">
    <source>
        <dbReference type="ARBA" id="ARBA00023242"/>
    </source>
</evidence>
<name>A0A9W7AZU5_9STRA</name>